<organism evidence="11 12">
    <name type="scientific">Blastopirellula marina</name>
    <dbReference type="NCBI Taxonomy" id="124"/>
    <lineage>
        <taxon>Bacteria</taxon>
        <taxon>Pseudomonadati</taxon>
        <taxon>Planctomycetota</taxon>
        <taxon>Planctomycetia</taxon>
        <taxon>Pirellulales</taxon>
        <taxon>Pirellulaceae</taxon>
        <taxon>Blastopirellula</taxon>
    </lineage>
</organism>
<dbReference type="CDD" id="cd00688">
    <property type="entry name" value="ISOPREN_C2_like"/>
    <property type="match status" value="1"/>
</dbReference>
<dbReference type="SUPFAM" id="SSF48239">
    <property type="entry name" value="Terpenoid cyclases/Protein prenyltransferases"/>
    <property type="match status" value="2"/>
</dbReference>
<dbReference type="PANTHER" id="PTHR11774">
    <property type="entry name" value="GERANYLGERANYL TRANSFERASE TYPE BETA SUBUNIT"/>
    <property type="match status" value="1"/>
</dbReference>
<evidence type="ECO:0000313" key="11">
    <source>
        <dbReference type="EMBL" id="PQO38979.1"/>
    </source>
</evidence>
<proteinExistence type="inferred from homology"/>
<keyword evidence="4" id="KW-0808">Transferase</keyword>
<comment type="caution">
    <text evidence="11">The sequence shown here is derived from an EMBL/GenBank/DDBJ whole genome shotgun (WGS) entry which is preliminary data.</text>
</comment>
<evidence type="ECO:0000256" key="8">
    <source>
        <dbReference type="ARBA" id="ARBA00030816"/>
    </source>
</evidence>
<evidence type="ECO:0000256" key="9">
    <source>
        <dbReference type="ARBA" id="ARBA00032766"/>
    </source>
</evidence>
<evidence type="ECO:0000256" key="7">
    <source>
        <dbReference type="ARBA" id="ARBA00022833"/>
    </source>
</evidence>
<evidence type="ECO:0000256" key="4">
    <source>
        <dbReference type="ARBA" id="ARBA00022679"/>
    </source>
</evidence>
<dbReference type="Pfam" id="PF00432">
    <property type="entry name" value="Prenyltrans"/>
    <property type="match status" value="2"/>
</dbReference>
<feature type="domain" description="Prenyltransferase alpha-alpha toroid" evidence="10">
    <location>
        <begin position="108"/>
        <end position="305"/>
    </location>
</feature>
<gene>
    <name evidence="11" type="ORF">C5Y96_03655</name>
</gene>
<name>A0A2S8G3E9_9BACT</name>
<dbReference type="AlphaFoldDB" id="A0A2S8G3E9"/>
<evidence type="ECO:0000256" key="2">
    <source>
        <dbReference type="ARBA" id="ARBA00010497"/>
    </source>
</evidence>
<evidence type="ECO:0000256" key="6">
    <source>
        <dbReference type="ARBA" id="ARBA00022737"/>
    </source>
</evidence>
<dbReference type="InterPro" id="IPR008930">
    <property type="entry name" value="Terpenoid_cyclase/PrenylTrfase"/>
</dbReference>
<accession>A0A2S8G3E9</accession>
<keyword evidence="5" id="KW-0479">Metal-binding</keyword>
<dbReference type="EMBL" id="PUIA01000016">
    <property type="protein sequence ID" value="PQO38979.1"/>
    <property type="molecule type" value="Genomic_DNA"/>
</dbReference>
<keyword evidence="3" id="KW-0637">Prenyltransferase</keyword>
<comment type="similarity">
    <text evidence="2">Belongs to the protein prenyltransferase subunit beta family.</text>
</comment>
<evidence type="ECO:0000256" key="3">
    <source>
        <dbReference type="ARBA" id="ARBA00022602"/>
    </source>
</evidence>
<protein>
    <recommendedName>
        <fullName evidence="8">Geranylgeranyl transferase type II subunit beta</fullName>
    </recommendedName>
    <alternativeName>
        <fullName evidence="9">Type II protein geranyl-geranyltransferase subunit beta</fullName>
    </alternativeName>
</protein>
<evidence type="ECO:0000313" key="12">
    <source>
        <dbReference type="Proteomes" id="UP000240009"/>
    </source>
</evidence>
<comment type="cofactor">
    <cofactor evidence="1">
        <name>Zn(2+)</name>
        <dbReference type="ChEBI" id="CHEBI:29105"/>
    </cofactor>
</comment>
<evidence type="ECO:0000259" key="10">
    <source>
        <dbReference type="Pfam" id="PF00432"/>
    </source>
</evidence>
<evidence type="ECO:0000256" key="1">
    <source>
        <dbReference type="ARBA" id="ARBA00001947"/>
    </source>
</evidence>
<dbReference type="GO" id="GO:0008318">
    <property type="term" value="F:protein prenyltransferase activity"/>
    <property type="evidence" value="ECO:0007669"/>
    <property type="project" value="InterPro"/>
</dbReference>
<reference evidence="11 12" key="1">
    <citation type="submission" date="2018-02" db="EMBL/GenBank/DDBJ databases">
        <title>Comparative genomes isolates from brazilian mangrove.</title>
        <authorList>
            <person name="Araujo J.E."/>
            <person name="Taketani R.G."/>
            <person name="Silva M.C.P."/>
            <person name="Loureco M.V."/>
            <person name="Andreote F.D."/>
        </authorList>
    </citation>
    <scope>NUCLEOTIDE SEQUENCE [LARGE SCALE GENOMIC DNA]</scope>
    <source>
        <strain evidence="11 12">HEX-2 MGV</strain>
    </source>
</reference>
<dbReference type="InterPro" id="IPR001330">
    <property type="entry name" value="Prenyltrans"/>
</dbReference>
<evidence type="ECO:0000256" key="5">
    <source>
        <dbReference type="ARBA" id="ARBA00022723"/>
    </source>
</evidence>
<keyword evidence="6" id="KW-0677">Repeat</keyword>
<dbReference type="Proteomes" id="UP000240009">
    <property type="component" value="Unassembled WGS sequence"/>
</dbReference>
<keyword evidence="7" id="KW-0862">Zinc</keyword>
<dbReference type="OrthoDB" id="257049at2"/>
<sequence>MLSYHEQLTLRLAAGIGELDEATRARHTQFLLAKQQPDGGFAGREGASDLYYTSFGLRSLAILGELHGEVAEKAATFLQTRLSGNEGVVDFLSLIYGAKLLETAAGIDIFADASRDWRRSVADTLNTLRRQDGGYAKGPEGMASSTYHTFLVLLCLQLIEQPIPQPEAMVTFLLSQESEEGGFREIRASKRAGTNPTAAAIGALRILDSLTEEIIEGTLDFLVEMQNDEGGLRANTRIPIADVLSTFTGMLTLTDLDALHEIEQDDTLKYVRALEQESGGFFGAAWDEVADVEYTFYGLGSLALLHVPNDFTLE</sequence>
<dbReference type="Gene3D" id="1.50.10.20">
    <property type="match status" value="2"/>
</dbReference>
<dbReference type="PANTHER" id="PTHR11774:SF11">
    <property type="entry name" value="GERANYLGERANYL TRANSFERASE TYPE-2 SUBUNIT BETA"/>
    <property type="match status" value="1"/>
</dbReference>
<dbReference type="RefSeq" id="WP_105350178.1">
    <property type="nucleotide sequence ID" value="NZ_PUIA01000016.1"/>
</dbReference>
<dbReference type="InterPro" id="IPR045089">
    <property type="entry name" value="PGGT1B-like"/>
</dbReference>
<dbReference type="GO" id="GO:0046872">
    <property type="term" value="F:metal ion binding"/>
    <property type="evidence" value="ECO:0007669"/>
    <property type="project" value="UniProtKB-KW"/>
</dbReference>
<feature type="domain" description="Prenyltransferase alpha-alpha toroid" evidence="10">
    <location>
        <begin position="22"/>
        <end position="67"/>
    </location>
</feature>